<evidence type="ECO:0000256" key="1">
    <source>
        <dbReference type="ARBA" id="ARBA00043967"/>
    </source>
</evidence>
<feature type="region of interest" description="Disordered" evidence="2">
    <location>
        <begin position="1"/>
        <end position="25"/>
    </location>
</feature>
<dbReference type="FunCoup" id="A0A4R5D6S8">
    <property type="interactions" value="4"/>
</dbReference>
<protein>
    <submittedName>
        <fullName evidence="4">Fe-S cluster assembly protein SufD</fullName>
    </submittedName>
</protein>
<evidence type="ECO:0000313" key="5">
    <source>
        <dbReference type="Proteomes" id="UP000294739"/>
    </source>
</evidence>
<feature type="region of interest" description="Disordered" evidence="2">
    <location>
        <begin position="406"/>
        <end position="425"/>
    </location>
</feature>
<dbReference type="RefSeq" id="WP_131897768.1">
    <property type="nucleotide sequence ID" value="NZ_SMKZ01000031.1"/>
</dbReference>
<dbReference type="InterPro" id="IPR037284">
    <property type="entry name" value="SUF_FeS_clus_asmbl_SufBD_sf"/>
</dbReference>
<dbReference type="GO" id="GO:0016226">
    <property type="term" value="P:iron-sulfur cluster assembly"/>
    <property type="evidence" value="ECO:0007669"/>
    <property type="project" value="InterPro"/>
</dbReference>
<proteinExistence type="inferred from homology"/>
<dbReference type="InterPro" id="IPR011542">
    <property type="entry name" value="SUF_FeS_clus_asmbl_SufD"/>
</dbReference>
<organism evidence="4 5">
    <name type="scientific">Jiangella asiatica</name>
    <dbReference type="NCBI Taxonomy" id="2530372"/>
    <lineage>
        <taxon>Bacteria</taxon>
        <taxon>Bacillati</taxon>
        <taxon>Actinomycetota</taxon>
        <taxon>Actinomycetes</taxon>
        <taxon>Jiangellales</taxon>
        <taxon>Jiangellaceae</taxon>
        <taxon>Jiangella</taxon>
    </lineage>
</organism>
<reference evidence="4 5" key="1">
    <citation type="submission" date="2019-03" db="EMBL/GenBank/DDBJ databases">
        <title>Draft genome sequences of novel Actinobacteria.</title>
        <authorList>
            <person name="Sahin N."/>
            <person name="Ay H."/>
            <person name="Saygin H."/>
        </authorList>
    </citation>
    <scope>NUCLEOTIDE SEQUENCE [LARGE SCALE GENOMIC DNA]</scope>
    <source>
        <strain evidence="4 5">5K138</strain>
    </source>
</reference>
<keyword evidence="5" id="KW-1185">Reference proteome</keyword>
<dbReference type="Proteomes" id="UP000294739">
    <property type="component" value="Unassembled WGS sequence"/>
</dbReference>
<dbReference type="EMBL" id="SMKZ01000031">
    <property type="protein sequence ID" value="TDE07361.1"/>
    <property type="molecule type" value="Genomic_DNA"/>
</dbReference>
<evidence type="ECO:0000313" key="4">
    <source>
        <dbReference type="EMBL" id="TDE07361.1"/>
    </source>
</evidence>
<name>A0A4R5D6S8_9ACTN</name>
<sequence>MTSDTVQHGLTEHSHGAGAEAKGHGGSAFNTVASFDVDAHPVPRGRDEAWRFTPMARLRDLHVDTPLDGNDYEVGVDADPRVVVETIEVTDARSAAVRGSSGYVPVDRPSARAWAEADTTLAITIPAEVQTERPTIVRLRGLGAEKAAAGHVVITAERFSQSVVVLEHEGSALFVDNIEVVTHDGARLTVVSLQDWADDAVHLSHHHVRVGRDAVVKHAVVSFGGDLVRTSVTLDYAAPGGDAELLGLYFADSGQHLEKRLFVDHNRPNCRSNVLYKGALQGAKAHTVWIGNVLIRPEAEGINTYELNRNLILTDGARADSVPNLEIETGEIEGAGHASATGRFDDEQLFYLMARGISADEARRLVVRGFFTELINKIGVPEIADRLSATVERELAIGEGLPAASSSAAVTAPSRTDHETTEAKN</sequence>
<comment type="similarity">
    <text evidence="1">Belongs to the iron-sulfur cluster assembly SufBD family.</text>
</comment>
<comment type="caution">
    <text evidence="4">The sequence shown here is derived from an EMBL/GenBank/DDBJ whole genome shotgun (WGS) entry which is preliminary data.</text>
</comment>
<dbReference type="Pfam" id="PF01458">
    <property type="entry name" value="SUFBD_core"/>
    <property type="match status" value="1"/>
</dbReference>
<dbReference type="PANTHER" id="PTHR43575:SF1">
    <property type="entry name" value="PROTEIN ABCI7, CHLOROPLASTIC"/>
    <property type="match status" value="1"/>
</dbReference>
<dbReference type="OrthoDB" id="9803529at2"/>
<dbReference type="InterPro" id="IPR055346">
    <property type="entry name" value="Fe-S_cluster_assembly_SufBD"/>
</dbReference>
<feature type="domain" description="SUF system FeS cluster assembly SufBD core" evidence="3">
    <location>
        <begin position="144"/>
        <end position="370"/>
    </location>
</feature>
<dbReference type="NCBIfam" id="TIGR01981">
    <property type="entry name" value="sufD"/>
    <property type="match status" value="1"/>
</dbReference>
<dbReference type="InterPro" id="IPR000825">
    <property type="entry name" value="SUF_FeS_clus_asmbl_SufBD_core"/>
</dbReference>
<evidence type="ECO:0000256" key="2">
    <source>
        <dbReference type="SAM" id="MobiDB-lite"/>
    </source>
</evidence>
<evidence type="ECO:0000259" key="3">
    <source>
        <dbReference type="Pfam" id="PF01458"/>
    </source>
</evidence>
<feature type="compositionally biased region" description="Basic and acidic residues" evidence="2">
    <location>
        <begin position="415"/>
        <end position="425"/>
    </location>
</feature>
<accession>A0A4R5D6S8</accession>
<dbReference type="InParanoid" id="A0A4R5D6S8"/>
<dbReference type="SUPFAM" id="SSF101960">
    <property type="entry name" value="Stabilizer of iron transporter SufD"/>
    <property type="match status" value="1"/>
</dbReference>
<dbReference type="PANTHER" id="PTHR43575">
    <property type="entry name" value="PROTEIN ABCI7, CHLOROPLASTIC"/>
    <property type="match status" value="1"/>
</dbReference>
<gene>
    <name evidence="4" type="primary">sufD</name>
    <name evidence="4" type="ORF">E1269_19965</name>
</gene>
<dbReference type="AlphaFoldDB" id="A0A4R5D6S8"/>